<proteinExistence type="predicted"/>
<gene>
    <name evidence="2" type="ORF">E2C01_057556</name>
</gene>
<sequence>MRTREGRVGRSKDRDLVVVVVVVVVVESPAAGLSVALRKEVINARRVRALPPLMTHSDSPNSALLDPSRKLSPANGQDDSLGVPARPRRAICTEGPARPPRGEVQYKAGE</sequence>
<feature type="region of interest" description="Disordered" evidence="1">
    <location>
        <begin position="50"/>
        <end position="110"/>
    </location>
</feature>
<dbReference type="EMBL" id="VSRR010020838">
    <property type="protein sequence ID" value="MPC63456.1"/>
    <property type="molecule type" value="Genomic_DNA"/>
</dbReference>
<dbReference type="Proteomes" id="UP000324222">
    <property type="component" value="Unassembled WGS sequence"/>
</dbReference>
<evidence type="ECO:0000313" key="2">
    <source>
        <dbReference type="EMBL" id="MPC63456.1"/>
    </source>
</evidence>
<reference evidence="2 3" key="1">
    <citation type="submission" date="2019-05" db="EMBL/GenBank/DDBJ databases">
        <title>Another draft genome of Portunus trituberculatus and its Hox gene families provides insights of decapod evolution.</title>
        <authorList>
            <person name="Jeong J.-H."/>
            <person name="Song I."/>
            <person name="Kim S."/>
            <person name="Choi T."/>
            <person name="Kim D."/>
            <person name="Ryu S."/>
            <person name="Kim W."/>
        </authorList>
    </citation>
    <scope>NUCLEOTIDE SEQUENCE [LARGE SCALE GENOMIC DNA]</scope>
    <source>
        <tissue evidence="2">Muscle</tissue>
    </source>
</reference>
<organism evidence="2 3">
    <name type="scientific">Portunus trituberculatus</name>
    <name type="common">Swimming crab</name>
    <name type="synonym">Neptunus trituberculatus</name>
    <dbReference type="NCBI Taxonomy" id="210409"/>
    <lineage>
        <taxon>Eukaryota</taxon>
        <taxon>Metazoa</taxon>
        <taxon>Ecdysozoa</taxon>
        <taxon>Arthropoda</taxon>
        <taxon>Crustacea</taxon>
        <taxon>Multicrustacea</taxon>
        <taxon>Malacostraca</taxon>
        <taxon>Eumalacostraca</taxon>
        <taxon>Eucarida</taxon>
        <taxon>Decapoda</taxon>
        <taxon>Pleocyemata</taxon>
        <taxon>Brachyura</taxon>
        <taxon>Eubrachyura</taxon>
        <taxon>Portunoidea</taxon>
        <taxon>Portunidae</taxon>
        <taxon>Portuninae</taxon>
        <taxon>Portunus</taxon>
    </lineage>
</organism>
<evidence type="ECO:0000256" key="1">
    <source>
        <dbReference type="SAM" id="MobiDB-lite"/>
    </source>
</evidence>
<dbReference type="AlphaFoldDB" id="A0A5B7H0T0"/>
<evidence type="ECO:0000313" key="3">
    <source>
        <dbReference type="Proteomes" id="UP000324222"/>
    </source>
</evidence>
<protein>
    <submittedName>
        <fullName evidence="2">Uncharacterized protein</fullName>
    </submittedName>
</protein>
<accession>A0A5B7H0T0</accession>
<keyword evidence="3" id="KW-1185">Reference proteome</keyword>
<name>A0A5B7H0T0_PORTR</name>
<comment type="caution">
    <text evidence="2">The sequence shown here is derived from an EMBL/GenBank/DDBJ whole genome shotgun (WGS) entry which is preliminary data.</text>
</comment>